<sequence>MQLEIAYPDRLPLVPETILRQHKVHEPFDTRFRSAARLLQSLWRERQGIPMGFYVNGKGRKKPLGSRLSALASAGGANFLSADIRRLARREMAYREPGAMIDEHRVWSNMLSSMPLTFNLIGGLKLNPDLAHQVARTLWPELVDEICHIQFEHSPGRGDLAFTADGTAFDAFLSCRDADGAKTFVAIEVKYSEAMVEPEAKGRPRYDELSASCGLYRDPNDPKLRGNPVQQLWREHMLAQCLISNRMYDRGVFVCLAPKLNDPVQRACAQYNGHLAAGDNLCAFDTLTLEDMLGHIRAAGAAEFADALDKRYCDFGPVHELI</sequence>
<protein>
    <recommendedName>
        <fullName evidence="1">PD-(D/E)XK nuclease-like domain-containing protein</fullName>
    </recommendedName>
</protein>
<name>A0ABW6CLP8_9CAUL</name>
<evidence type="ECO:0000313" key="3">
    <source>
        <dbReference type="Proteomes" id="UP001598130"/>
    </source>
</evidence>
<keyword evidence="3" id="KW-1185">Reference proteome</keyword>
<dbReference type="Proteomes" id="UP001598130">
    <property type="component" value="Unassembled WGS sequence"/>
</dbReference>
<comment type="caution">
    <text evidence="2">The sequence shown here is derived from an EMBL/GenBank/DDBJ whole genome shotgun (WGS) entry which is preliminary data.</text>
</comment>
<dbReference type="RefSeq" id="WP_377369338.1">
    <property type="nucleotide sequence ID" value="NZ_JAOTJD010000013.1"/>
</dbReference>
<reference evidence="2 3" key="1">
    <citation type="submission" date="2022-09" db="EMBL/GenBank/DDBJ databases">
        <title>New species of Phenylobacterium.</title>
        <authorList>
            <person name="Mieszkin S."/>
        </authorList>
    </citation>
    <scope>NUCLEOTIDE SEQUENCE [LARGE SCALE GENOMIC DNA]</scope>
    <source>
        <strain evidence="2 3">HK31-G</strain>
    </source>
</reference>
<dbReference type="Pfam" id="PF20796">
    <property type="entry name" value="PDDEXK_13"/>
    <property type="match status" value="1"/>
</dbReference>
<proteinExistence type="predicted"/>
<gene>
    <name evidence="2" type="ORF">OCL97_08510</name>
</gene>
<dbReference type="InterPro" id="IPR048822">
    <property type="entry name" value="PDDEXK_13"/>
</dbReference>
<evidence type="ECO:0000259" key="1">
    <source>
        <dbReference type="Pfam" id="PF20796"/>
    </source>
</evidence>
<dbReference type="EMBL" id="JAOTJD010000013">
    <property type="protein sequence ID" value="MFD3264000.1"/>
    <property type="molecule type" value="Genomic_DNA"/>
</dbReference>
<accession>A0ABW6CLP8</accession>
<organism evidence="2 3">
    <name type="scientific">Phenylobacterium ferrooxidans</name>
    <dbReference type="NCBI Taxonomy" id="2982689"/>
    <lineage>
        <taxon>Bacteria</taxon>
        <taxon>Pseudomonadati</taxon>
        <taxon>Pseudomonadota</taxon>
        <taxon>Alphaproteobacteria</taxon>
        <taxon>Caulobacterales</taxon>
        <taxon>Caulobacteraceae</taxon>
        <taxon>Phenylobacterium</taxon>
    </lineage>
</organism>
<feature type="domain" description="PD-(D/E)XK nuclease-like" evidence="1">
    <location>
        <begin position="28"/>
        <end position="314"/>
    </location>
</feature>
<evidence type="ECO:0000313" key="2">
    <source>
        <dbReference type="EMBL" id="MFD3264000.1"/>
    </source>
</evidence>